<evidence type="ECO:0000256" key="1">
    <source>
        <dbReference type="SAM" id="MobiDB-lite"/>
    </source>
</evidence>
<name>A0A078A5S2_STYLE</name>
<dbReference type="InParanoid" id="A0A078A5S2"/>
<dbReference type="AlphaFoldDB" id="A0A078A5S2"/>
<accession>A0A078A5S2</accession>
<feature type="region of interest" description="Disordered" evidence="1">
    <location>
        <begin position="39"/>
        <end position="70"/>
    </location>
</feature>
<reference evidence="2 3" key="1">
    <citation type="submission" date="2014-06" db="EMBL/GenBank/DDBJ databases">
        <authorList>
            <person name="Swart Estienne"/>
        </authorList>
    </citation>
    <scope>NUCLEOTIDE SEQUENCE [LARGE SCALE GENOMIC DNA]</scope>
    <source>
        <strain evidence="2 3">130c</strain>
    </source>
</reference>
<dbReference type="EMBL" id="CCKQ01005983">
    <property type="protein sequence ID" value="CDW77256.1"/>
    <property type="molecule type" value="Genomic_DNA"/>
</dbReference>
<protein>
    <submittedName>
        <fullName evidence="2">Uncharacterized protein</fullName>
    </submittedName>
</protein>
<evidence type="ECO:0000313" key="2">
    <source>
        <dbReference type="EMBL" id="CDW77256.1"/>
    </source>
</evidence>
<proteinExistence type="predicted"/>
<sequence>MLTILYITSVILRDIMCPIMTDEIMSEEPSPIFEVAREKQVSESINDDESASNQLQNKLMDPNQNNQSTQNGLVIDEDFISMLLQENFQIYCNQDNDNDNNAGLESLQQPESLMNPSEYQFGYSPLSVSFKSLCTKESALKL</sequence>
<evidence type="ECO:0000313" key="3">
    <source>
        <dbReference type="Proteomes" id="UP000039865"/>
    </source>
</evidence>
<dbReference type="Proteomes" id="UP000039865">
    <property type="component" value="Unassembled WGS sequence"/>
</dbReference>
<gene>
    <name evidence="2" type="primary">Contig19545.g20720</name>
    <name evidence="2" type="ORF">STYLEM_6216</name>
</gene>
<organism evidence="2 3">
    <name type="scientific">Stylonychia lemnae</name>
    <name type="common">Ciliate</name>
    <dbReference type="NCBI Taxonomy" id="5949"/>
    <lineage>
        <taxon>Eukaryota</taxon>
        <taxon>Sar</taxon>
        <taxon>Alveolata</taxon>
        <taxon>Ciliophora</taxon>
        <taxon>Intramacronucleata</taxon>
        <taxon>Spirotrichea</taxon>
        <taxon>Stichotrichia</taxon>
        <taxon>Sporadotrichida</taxon>
        <taxon>Oxytrichidae</taxon>
        <taxon>Stylonychinae</taxon>
        <taxon>Stylonychia</taxon>
    </lineage>
</organism>
<keyword evidence="3" id="KW-1185">Reference proteome</keyword>
<feature type="compositionally biased region" description="Polar residues" evidence="1">
    <location>
        <begin position="51"/>
        <end position="70"/>
    </location>
</feature>